<comment type="caution">
    <text evidence="2">The sequence shown here is derived from an EMBL/GenBank/DDBJ whole genome shotgun (WGS) entry which is preliminary data.</text>
</comment>
<sequence length="70" mass="8334">FNLIESIPFPQSTEKSDQDQYKKSLSKNKKHQTTTKQHYDQIESMTPIKKILLEQEQEQDQQKQIEIKSV</sequence>
<name>A0A820I2P9_9BILA</name>
<evidence type="ECO:0000313" key="3">
    <source>
        <dbReference type="Proteomes" id="UP000663874"/>
    </source>
</evidence>
<feature type="region of interest" description="Disordered" evidence="1">
    <location>
        <begin position="1"/>
        <end position="40"/>
    </location>
</feature>
<protein>
    <submittedName>
        <fullName evidence="2">Uncharacterized protein</fullName>
    </submittedName>
</protein>
<dbReference type="EMBL" id="CAJOBE010033479">
    <property type="protein sequence ID" value="CAF4300523.1"/>
    <property type="molecule type" value="Genomic_DNA"/>
</dbReference>
<proteinExistence type="predicted"/>
<reference evidence="2" key="1">
    <citation type="submission" date="2021-02" db="EMBL/GenBank/DDBJ databases">
        <authorList>
            <person name="Nowell W R."/>
        </authorList>
    </citation>
    <scope>NUCLEOTIDE SEQUENCE</scope>
</reference>
<gene>
    <name evidence="2" type="ORF">FNK824_LOCUS40621</name>
</gene>
<accession>A0A820I2P9</accession>
<evidence type="ECO:0000256" key="1">
    <source>
        <dbReference type="SAM" id="MobiDB-lite"/>
    </source>
</evidence>
<evidence type="ECO:0000313" key="2">
    <source>
        <dbReference type="EMBL" id="CAF4300523.1"/>
    </source>
</evidence>
<organism evidence="2 3">
    <name type="scientific">Rotaria sordida</name>
    <dbReference type="NCBI Taxonomy" id="392033"/>
    <lineage>
        <taxon>Eukaryota</taxon>
        <taxon>Metazoa</taxon>
        <taxon>Spiralia</taxon>
        <taxon>Gnathifera</taxon>
        <taxon>Rotifera</taxon>
        <taxon>Eurotatoria</taxon>
        <taxon>Bdelloidea</taxon>
        <taxon>Philodinida</taxon>
        <taxon>Philodinidae</taxon>
        <taxon>Rotaria</taxon>
    </lineage>
</organism>
<feature type="non-terminal residue" evidence="2">
    <location>
        <position position="70"/>
    </location>
</feature>
<dbReference type="Proteomes" id="UP000663874">
    <property type="component" value="Unassembled WGS sequence"/>
</dbReference>
<feature type="compositionally biased region" description="Basic residues" evidence="1">
    <location>
        <begin position="24"/>
        <end position="33"/>
    </location>
</feature>
<dbReference type="AlphaFoldDB" id="A0A820I2P9"/>